<dbReference type="PANTHER" id="PTHR20275">
    <property type="entry name" value="NAD KINASE"/>
    <property type="match status" value="1"/>
</dbReference>
<dbReference type="AlphaFoldDB" id="A0A1D2A8F8"/>
<keyword evidence="5" id="KW-0521">NADP</keyword>
<evidence type="ECO:0000256" key="2">
    <source>
        <dbReference type="ARBA" id="ARBA00022741"/>
    </source>
</evidence>
<accession>A0A1D2A8F8</accession>
<dbReference type="GO" id="GO:0005524">
    <property type="term" value="F:ATP binding"/>
    <property type="evidence" value="ECO:0007669"/>
    <property type="project" value="UniProtKB-KW"/>
</dbReference>
<dbReference type="Gene3D" id="2.60.200.30">
    <property type="entry name" value="Probable inorganic polyphosphate/atp-NAD kinase, domain 2"/>
    <property type="match status" value="1"/>
</dbReference>
<evidence type="ECO:0000256" key="1">
    <source>
        <dbReference type="ARBA" id="ARBA00022679"/>
    </source>
</evidence>
<proteinExistence type="predicted"/>
<organism evidence="7">
    <name type="scientific">Auxenochlorella protothecoides</name>
    <name type="common">Green microalga</name>
    <name type="synonym">Chlorella protothecoides</name>
    <dbReference type="NCBI Taxonomy" id="3075"/>
    <lineage>
        <taxon>Eukaryota</taxon>
        <taxon>Viridiplantae</taxon>
        <taxon>Chlorophyta</taxon>
        <taxon>core chlorophytes</taxon>
        <taxon>Trebouxiophyceae</taxon>
        <taxon>Chlorellales</taxon>
        <taxon>Chlorellaceae</taxon>
        <taxon>Auxenochlorella</taxon>
    </lineage>
</organism>
<sequence>MVLNELVIDRGTAPSLTNLHVYADGAFVTVVQGDGLIVATPTGSTAYNLAAGGSMVHPGVPCLLFTPICPHTLSSRPLVFPEHVALTIVVPREARAGVYASFDGKHRVLLAPGDGVAVRASQFPVPTVCNLDASNDWFRSVRDGLNWNARVVQGAGEKAAKA</sequence>
<evidence type="ECO:0000256" key="6">
    <source>
        <dbReference type="ARBA" id="ARBA00023027"/>
    </source>
</evidence>
<dbReference type="GO" id="GO:0003951">
    <property type="term" value="F:NAD+ kinase activity"/>
    <property type="evidence" value="ECO:0007669"/>
    <property type="project" value="InterPro"/>
</dbReference>
<evidence type="ECO:0008006" key="8">
    <source>
        <dbReference type="Google" id="ProtNLM"/>
    </source>
</evidence>
<dbReference type="Pfam" id="PF20143">
    <property type="entry name" value="NAD_kinase_C"/>
    <property type="match status" value="1"/>
</dbReference>
<dbReference type="EMBL" id="GDKF01003158">
    <property type="protein sequence ID" value="JAT75464.1"/>
    <property type="molecule type" value="Transcribed_RNA"/>
</dbReference>
<keyword evidence="4" id="KW-0067">ATP-binding</keyword>
<dbReference type="GO" id="GO:0019674">
    <property type="term" value="P:NAD+ metabolic process"/>
    <property type="evidence" value="ECO:0007669"/>
    <property type="project" value="InterPro"/>
</dbReference>
<evidence type="ECO:0000313" key="7">
    <source>
        <dbReference type="EMBL" id="JAT75464.1"/>
    </source>
</evidence>
<evidence type="ECO:0000256" key="3">
    <source>
        <dbReference type="ARBA" id="ARBA00022777"/>
    </source>
</evidence>
<keyword evidence="2" id="KW-0547">Nucleotide-binding</keyword>
<protein>
    <recommendedName>
        <fullName evidence="8">NAD(+) kinase</fullName>
    </recommendedName>
</protein>
<dbReference type="InterPro" id="IPR016064">
    <property type="entry name" value="NAD/diacylglycerol_kinase_sf"/>
</dbReference>
<reference evidence="7" key="1">
    <citation type="submission" date="2015-08" db="EMBL/GenBank/DDBJ databases">
        <authorList>
            <person name="Babu N.S."/>
            <person name="Beckwith C.J."/>
            <person name="Beseler K.G."/>
            <person name="Brison A."/>
            <person name="Carone J.V."/>
            <person name="Caskin T.P."/>
            <person name="Diamond M."/>
            <person name="Durham M.E."/>
            <person name="Foxe J.M."/>
            <person name="Go M."/>
            <person name="Henderson B.A."/>
            <person name="Jones I.B."/>
            <person name="McGettigan J.A."/>
            <person name="Micheletti S.J."/>
            <person name="Nasrallah M.E."/>
            <person name="Ortiz D."/>
            <person name="Piller C.R."/>
            <person name="Privatt S.R."/>
            <person name="Schneider S.L."/>
            <person name="Sharp S."/>
            <person name="Smith T.C."/>
            <person name="Stanton J.D."/>
            <person name="Ullery H.E."/>
            <person name="Wilson R.J."/>
            <person name="Serrano M.G."/>
            <person name="Buck G."/>
            <person name="Lee V."/>
            <person name="Wang Y."/>
            <person name="Carvalho R."/>
            <person name="Voegtly L."/>
            <person name="Shi R."/>
            <person name="Duckworth R."/>
            <person name="Johnson A."/>
            <person name="Loviza R."/>
            <person name="Walstead R."/>
            <person name="Shah Z."/>
            <person name="Kiflezghi M."/>
            <person name="Wade K."/>
            <person name="Ball S.L."/>
            <person name="Bradley K.W."/>
            <person name="Asai D.J."/>
            <person name="Bowman C.A."/>
            <person name="Russell D.A."/>
            <person name="Pope W.H."/>
            <person name="Jacobs-Sera D."/>
            <person name="Hendrix R.W."/>
            <person name="Hatfull G.F."/>
        </authorList>
    </citation>
    <scope>NUCLEOTIDE SEQUENCE</scope>
</reference>
<dbReference type="PANTHER" id="PTHR20275:SF0">
    <property type="entry name" value="NAD KINASE"/>
    <property type="match status" value="1"/>
</dbReference>
<dbReference type="FunFam" id="2.60.200.30:FF:000009">
    <property type="entry name" value="Poly(P)/ATP NAD kinase"/>
    <property type="match status" value="1"/>
</dbReference>
<name>A0A1D2A8F8_AUXPR</name>
<keyword evidence="1" id="KW-0808">Transferase</keyword>
<dbReference type="SUPFAM" id="SSF111331">
    <property type="entry name" value="NAD kinase/diacylglycerol kinase-like"/>
    <property type="match status" value="1"/>
</dbReference>
<evidence type="ECO:0000256" key="4">
    <source>
        <dbReference type="ARBA" id="ARBA00022840"/>
    </source>
</evidence>
<gene>
    <name evidence="7" type="ORF">g.28359</name>
</gene>
<dbReference type="InterPro" id="IPR017437">
    <property type="entry name" value="ATP-NAD_kinase_PpnK-typ_C"/>
</dbReference>
<dbReference type="GO" id="GO:0006741">
    <property type="term" value="P:NADP+ biosynthetic process"/>
    <property type="evidence" value="ECO:0007669"/>
    <property type="project" value="TreeGrafter"/>
</dbReference>
<keyword evidence="6" id="KW-0520">NAD</keyword>
<keyword evidence="3" id="KW-0418">Kinase</keyword>
<evidence type="ECO:0000256" key="5">
    <source>
        <dbReference type="ARBA" id="ARBA00022857"/>
    </source>
</evidence>